<dbReference type="OrthoDB" id="7340789at2"/>
<dbReference type="EMBL" id="AVFL01000035">
    <property type="protein sequence ID" value="EWY36841.1"/>
    <property type="molecule type" value="Genomic_DNA"/>
</dbReference>
<accession>W9GW15</accession>
<evidence type="ECO:0000313" key="2">
    <source>
        <dbReference type="Proteomes" id="UP000019486"/>
    </source>
</evidence>
<protein>
    <recommendedName>
        <fullName evidence="3">ATP-grasp domain-containing protein</fullName>
    </recommendedName>
</protein>
<dbReference type="STRING" id="1385369.N825_23360"/>
<dbReference type="SUPFAM" id="SSF56059">
    <property type="entry name" value="Glutathione synthetase ATP-binding domain-like"/>
    <property type="match status" value="1"/>
</dbReference>
<name>W9GW15_9PROT</name>
<proteinExistence type="predicted"/>
<sequence>MKTGPNKTGLIAPKGSILGGRLHVKLVERLGPGVPWFDATLPEGSRASLGETGVHWDGHDLNGFDTLFIQGFRYEDPVIPAADPVADWSLWQAEHVRRQQRYSFLYSLLSRLEAGPATLFNTPSAHLDAFSRHHQLELLEKAGVPVARTLCTNDAEVARDFHHALTEAGGLAVWRTVTGRSAWQIFRDRQRSHLMGADKPPVLIAPIVPGPVRRAYVLSGTTVLTLESAPPTDEGLERLELFQPLAGPLPTTEAVISGAALSAAGLGWGSVLYVAGPDGPVVFDIDADPVITDLPRALSEYLLDHLAARLSGQVAPAPAAPDVFARESLFLRRMLRIQFDMERSKGGT</sequence>
<evidence type="ECO:0000313" key="1">
    <source>
        <dbReference type="EMBL" id="EWY36841.1"/>
    </source>
</evidence>
<keyword evidence="2" id="KW-1185">Reference proteome</keyword>
<reference evidence="1 2" key="1">
    <citation type="submission" date="2013-08" db="EMBL/GenBank/DDBJ databases">
        <title>The genome sequence of Skermanella stibiiresistens.</title>
        <authorList>
            <person name="Zhu W."/>
            <person name="Wang G."/>
        </authorList>
    </citation>
    <scope>NUCLEOTIDE SEQUENCE [LARGE SCALE GENOMIC DNA]</scope>
    <source>
        <strain evidence="1 2">SB22</strain>
    </source>
</reference>
<comment type="caution">
    <text evidence="1">The sequence shown here is derived from an EMBL/GenBank/DDBJ whole genome shotgun (WGS) entry which is preliminary data.</text>
</comment>
<dbReference type="AlphaFoldDB" id="W9GW15"/>
<gene>
    <name evidence="1" type="ORF">N825_23360</name>
</gene>
<organism evidence="1 2">
    <name type="scientific">Skermanella stibiiresistens SB22</name>
    <dbReference type="NCBI Taxonomy" id="1385369"/>
    <lineage>
        <taxon>Bacteria</taxon>
        <taxon>Pseudomonadati</taxon>
        <taxon>Pseudomonadota</taxon>
        <taxon>Alphaproteobacteria</taxon>
        <taxon>Rhodospirillales</taxon>
        <taxon>Azospirillaceae</taxon>
        <taxon>Skermanella</taxon>
    </lineage>
</organism>
<dbReference type="RefSeq" id="WP_037459965.1">
    <property type="nucleotide sequence ID" value="NZ_AVFL01000035.1"/>
</dbReference>
<evidence type="ECO:0008006" key="3">
    <source>
        <dbReference type="Google" id="ProtNLM"/>
    </source>
</evidence>
<dbReference type="Proteomes" id="UP000019486">
    <property type="component" value="Unassembled WGS sequence"/>
</dbReference>